<name>A0AAW9SN94_9RHOB</name>
<dbReference type="AlphaFoldDB" id="A0AAW9SN94"/>
<keyword evidence="3" id="KW-1185">Reference proteome</keyword>
<evidence type="ECO:0008006" key="4">
    <source>
        <dbReference type="Google" id="ProtNLM"/>
    </source>
</evidence>
<evidence type="ECO:0000313" key="3">
    <source>
        <dbReference type="Proteomes" id="UP001428774"/>
    </source>
</evidence>
<evidence type="ECO:0000256" key="1">
    <source>
        <dbReference type="SAM" id="MobiDB-lite"/>
    </source>
</evidence>
<feature type="compositionally biased region" description="Low complexity" evidence="1">
    <location>
        <begin position="16"/>
        <end position="25"/>
    </location>
</feature>
<accession>A0AAW9SN94</accession>
<protein>
    <recommendedName>
        <fullName evidence="4">Head-to-tail stopper</fullName>
    </recommendedName>
</protein>
<reference evidence="2 3" key="1">
    <citation type="submission" date="2024-05" db="EMBL/GenBank/DDBJ databases">
        <title>Genome sequence of Ponticoccus litoralis KCCM 90028.</title>
        <authorList>
            <person name="Kim J.M."/>
            <person name="Lee J.K."/>
            <person name="Choi B.J."/>
            <person name="Bayburt H."/>
            <person name="Baek J.H."/>
            <person name="Jeon C.O."/>
        </authorList>
    </citation>
    <scope>NUCLEOTIDE SEQUENCE [LARGE SCALE GENOMIC DNA]</scope>
    <source>
        <strain evidence="2 3">KCCM 90028</strain>
    </source>
</reference>
<dbReference type="EMBL" id="JBDNCH010000002">
    <property type="protein sequence ID" value="MEN9060008.1"/>
    <property type="molecule type" value="Genomic_DNA"/>
</dbReference>
<evidence type="ECO:0000313" key="2">
    <source>
        <dbReference type="EMBL" id="MEN9060008.1"/>
    </source>
</evidence>
<dbReference type="RefSeq" id="WP_347165151.1">
    <property type="nucleotide sequence ID" value="NZ_JBDNCH010000002.1"/>
</dbReference>
<proteinExistence type="predicted"/>
<feature type="region of interest" description="Disordered" evidence="1">
    <location>
        <begin position="13"/>
        <end position="45"/>
    </location>
</feature>
<organism evidence="2 3">
    <name type="scientific">Ponticoccus litoralis</name>
    <dbReference type="NCBI Taxonomy" id="422297"/>
    <lineage>
        <taxon>Bacteria</taxon>
        <taxon>Pseudomonadati</taxon>
        <taxon>Pseudomonadota</taxon>
        <taxon>Alphaproteobacteria</taxon>
        <taxon>Rhodobacterales</taxon>
        <taxon>Roseobacteraceae</taxon>
        <taxon>Ponticoccus</taxon>
    </lineage>
</organism>
<gene>
    <name evidence="2" type="ORF">ABFB10_02120</name>
</gene>
<dbReference type="Proteomes" id="UP001428774">
    <property type="component" value="Unassembled WGS sequence"/>
</dbReference>
<sequence>MNPGERIAARVRRGVARAGAKTGTGQPLTGTITRRGKADTTTYPPTPGIDKNYHFVGMFSEFGVSDYQRLEITSRDMKVIVTRPVRADDGAEIEPSNGDTVTIVGKTYHIQNIDATAQGGVALMWKCQCRNVDA</sequence>
<comment type="caution">
    <text evidence="2">The sequence shown here is derived from an EMBL/GenBank/DDBJ whole genome shotgun (WGS) entry which is preliminary data.</text>
</comment>